<dbReference type="NCBIfam" id="TIGR01090">
    <property type="entry name" value="apt"/>
    <property type="match status" value="1"/>
</dbReference>
<dbReference type="EMBL" id="MEVB01000003">
    <property type="protein sequence ID" value="OGC53687.1"/>
    <property type="molecule type" value="Genomic_DNA"/>
</dbReference>
<dbReference type="CDD" id="cd06223">
    <property type="entry name" value="PRTases_typeI"/>
    <property type="match status" value="1"/>
</dbReference>
<dbReference type="HAMAP" id="MF_00004">
    <property type="entry name" value="Aden_phosphoribosyltr"/>
    <property type="match status" value="1"/>
</dbReference>
<comment type="function">
    <text evidence="2 11">Catalyzes a salvage reaction resulting in the formation of AMP, that is energically less costly than de novo synthesis.</text>
</comment>
<dbReference type="PANTHER" id="PTHR32315:SF3">
    <property type="entry name" value="ADENINE PHOSPHORIBOSYLTRANSFERASE"/>
    <property type="match status" value="1"/>
</dbReference>
<reference evidence="13 14" key="1">
    <citation type="journal article" date="2016" name="Nat. Commun.">
        <title>Thousands of microbial genomes shed light on interconnected biogeochemical processes in an aquifer system.</title>
        <authorList>
            <person name="Anantharaman K."/>
            <person name="Brown C.T."/>
            <person name="Hug L.A."/>
            <person name="Sharon I."/>
            <person name="Castelle C.J."/>
            <person name="Probst A.J."/>
            <person name="Thomas B.C."/>
            <person name="Singh A."/>
            <person name="Wilkins M.J."/>
            <person name="Karaoz U."/>
            <person name="Brodie E.L."/>
            <person name="Williams K.H."/>
            <person name="Hubbard S.S."/>
            <person name="Banfield J.F."/>
        </authorList>
    </citation>
    <scope>NUCLEOTIDE SEQUENCE [LARGE SCALE GENOMIC DNA]</scope>
</reference>
<evidence type="ECO:0000256" key="7">
    <source>
        <dbReference type="ARBA" id="ARBA00022490"/>
    </source>
</evidence>
<proteinExistence type="inferred from homology"/>
<dbReference type="Pfam" id="PF00156">
    <property type="entry name" value="Pribosyltran"/>
    <property type="match status" value="1"/>
</dbReference>
<evidence type="ECO:0000313" key="13">
    <source>
        <dbReference type="EMBL" id="OGC53687.1"/>
    </source>
</evidence>
<accession>A0A1F4V938</accession>
<dbReference type="InterPro" id="IPR000836">
    <property type="entry name" value="PRTase_dom"/>
</dbReference>
<feature type="domain" description="Phosphoribosyltransferase" evidence="12">
    <location>
        <begin position="52"/>
        <end position="159"/>
    </location>
</feature>
<dbReference type="GO" id="GO:0016208">
    <property type="term" value="F:AMP binding"/>
    <property type="evidence" value="ECO:0007669"/>
    <property type="project" value="TreeGrafter"/>
</dbReference>
<evidence type="ECO:0000259" key="12">
    <source>
        <dbReference type="Pfam" id="PF00156"/>
    </source>
</evidence>
<name>A0A1F4V938_UNCKA</name>
<evidence type="ECO:0000256" key="3">
    <source>
        <dbReference type="ARBA" id="ARBA00004496"/>
    </source>
</evidence>
<dbReference type="InterPro" id="IPR029057">
    <property type="entry name" value="PRTase-like"/>
</dbReference>
<protein>
    <recommendedName>
        <fullName evidence="6 11">Adenine phosphoribosyltransferase</fullName>
        <shortName evidence="11">APRT</shortName>
        <ecNumber evidence="6 11">2.4.2.7</ecNumber>
    </recommendedName>
</protein>
<keyword evidence="8 11" id="KW-0328">Glycosyltransferase</keyword>
<comment type="caution">
    <text evidence="13">The sequence shown here is derived from an EMBL/GenBank/DDBJ whole genome shotgun (WGS) entry which is preliminary data.</text>
</comment>
<dbReference type="GO" id="GO:0006168">
    <property type="term" value="P:adenine salvage"/>
    <property type="evidence" value="ECO:0007669"/>
    <property type="project" value="InterPro"/>
</dbReference>
<evidence type="ECO:0000256" key="10">
    <source>
        <dbReference type="ARBA" id="ARBA00022726"/>
    </source>
</evidence>
<dbReference type="InterPro" id="IPR050054">
    <property type="entry name" value="UPRTase/APRTase"/>
</dbReference>
<dbReference type="AlphaFoldDB" id="A0A1F4V938"/>
<comment type="subcellular location">
    <subcellularLocation>
        <location evidence="3 11">Cytoplasm</location>
    </subcellularLocation>
</comment>
<dbReference type="FunFam" id="3.40.50.2020:FF:000021">
    <property type="entry name" value="Adenine phosphoribosyltransferase"/>
    <property type="match status" value="1"/>
</dbReference>
<gene>
    <name evidence="11" type="primary">apt</name>
    <name evidence="13" type="ORF">A2709_03325</name>
</gene>
<evidence type="ECO:0000256" key="6">
    <source>
        <dbReference type="ARBA" id="ARBA00011893"/>
    </source>
</evidence>
<keyword evidence="7 11" id="KW-0963">Cytoplasm</keyword>
<dbReference type="GO" id="GO:0003999">
    <property type="term" value="F:adenine phosphoribosyltransferase activity"/>
    <property type="evidence" value="ECO:0007669"/>
    <property type="project" value="UniProtKB-UniRule"/>
</dbReference>
<dbReference type="GO" id="GO:0044209">
    <property type="term" value="P:AMP salvage"/>
    <property type="evidence" value="ECO:0007669"/>
    <property type="project" value="UniProtKB-UniRule"/>
</dbReference>
<organism evidence="13 14">
    <name type="scientific">candidate division WWE3 bacterium RIFCSPHIGHO2_01_FULL_43_9</name>
    <dbReference type="NCBI Taxonomy" id="1802618"/>
    <lineage>
        <taxon>Bacteria</taxon>
        <taxon>Katanobacteria</taxon>
    </lineage>
</organism>
<dbReference type="EC" id="2.4.2.7" evidence="6 11"/>
<dbReference type="NCBIfam" id="NF002636">
    <property type="entry name" value="PRK02304.1-5"/>
    <property type="match status" value="1"/>
</dbReference>
<dbReference type="GO" id="GO:0005737">
    <property type="term" value="C:cytoplasm"/>
    <property type="evidence" value="ECO:0007669"/>
    <property type="project" value="UniProtKB-SubCell"/>
</dbReference>
<comment type="subunit">
    <text evidence="11">Homodimer.</text>
</comment>
<dbReference type="NCBIfam" id="NF002634">
    <property type="entry name" value="PRK02304.1-3"/>
    <property type="match status" value="1"/>
</dbReference>
<evidence type="ECO:0000256" key="1">
    <source>
        <dbReference type="ARBA" id="ARBA00000868"/>
    </source>
</evidence>
<evidence type="ECO:0000256" key="4">
    <source>
        <dbReference type="ARBA" id="ARBA00004659"/>
    </source>
</evidence>
<sequence>MPKFNQTSLKKYIREIPDYPKKGILFYDVTTLFSDPTAFRKTCSVLTNFLKTQKITKIVGIESRGFILGAVLAYNLHCGFVPVRKKGKLPYKTLSCDYKLEYGEATLEIHRDAIKKGDRVVIADDLLATGGTAKAAGELVTKLGGKIVNFCFLIELDFLRGRDKLKENKIISLLHYQS</sequence>
<dbReference type="GO" id="GO:0002055">
    <property type="term" value="F:adenine binding"/>
    <property type="evidence" value="ECO:0007669"/>
    <property type="project" value="TreeGrafter"/>
</dbReference>
<evidence type="ECO:0000313" key="14">
    <source>
        <dbReference type="Proteomes" id="UP000176853"/>
    </source>
</evidence>
<dbReference type="UniPathway" id="UPA00588">
    <property type="reaction ID" value="UER00646"/>
</dbReference>
<keyword evidence="10 11" id="KW-0660">Purine salvage</keyword>
<comment type="pathway">
    <text evidence="4 11">Purine metabolism; AMP biosynthesis via salvage pathway; AMP from adenine: step 1/1.</text>
</comment>
<dbReference type="PANTHER" id="PTHR32315">
    <property type="entry name" value="ADENINE PHOSPHORIBOSYLTRANSFERASE"/>
    <property type="match status" value="1"/>
</dbReference>
<keyword evidence="9 11" id="KW-0808">Transferase</keyword>
<evidence type="ECO:0000256" key="2">
    <source>
        <dbReference type="ARBA" id="ARBA00003968"/>
    </source>
</evidence>
<evidence type="ECO:0000256" key="8">
    <source>
        <dbReference type="ARBA" id="ARBA00022676"/>
    </source>
</evidence>
<comment type="catalytic activity">
    <reaction evidence="1 11">
        <text>AMP + diphosphate = 5-phospho-alpha-D-ribose 1-diphosphate + adenine</text>
        <dbReference type="Rhea" id="RHEA:16609"/>
        <dbReference type="ChEBI" id="CHEBI:16708"/>
        <dbReference type="ChEBI" id="CHEBI:33019"/>
        <dbReference type="ChEBI" id="CHEBI:58017"/>
        <dbReference type="ChEBI" id="CHEBI:456215"/>
        <dbReference type="EC" id="2.4.2.7"/>
    </reaction>
</comment>
<dbReference type="SUPFAM" id="SSF53271">
    <property type="entry name" value="PRTase-like"/>
    <property type="match status" value="1"/>
</dbReference>
<dbReference type="Proteomes" id="UP000176853">
    <property type="component" value="Unassembled WGS sequence"/>
</dbReference>
<dbReference type="InterPro" id="IPR005764">
    <property type="entry name" value="Ade_phspho_trans"/>
</dbReference>
<evidence type="ECO:0000256" key="5">
    <source>
        <dbReference type="ARBA" id="ARBA00008391"/>
    </source>
</evidence>
<comment type="similarity">
    <text evidence="5 11">Belongs to the purine/pyrimidine phosphoribosyltransferase family.</text>
</comment>
<dbReference type="Gene3D" id="3.40.50.2020">
    <property type="match status" value="1"/>
</dbReference>
<evidence type="ECO:0000256" key="9">
    <source>
        <dbReference type="ARBA" id="ARBA00022679"/>
    </source>
</evidence>
<dbReference type="GO" id="GO:0006166">
    <property type="term" value="P:purine ribonucleoside salvage"/>
    <property type="evidence" value="ECO:0007669"/>
    <property type="project" value="UniProtKB-UniRule"/>
</dbReference>
<evidence type="ECO:0000256" key="11">
    <source>
        <dbReference type="HAMAP-Rule" id="MF_00004"/>
    </source>
</evidence>